<dbReference type="InterPro" id="IPR019108">
    <property type="entry name" value="Caa3_assmbl_CtaG-rel"/>
</dbReference>
<evidence type="ECO:0000256" key="1">
    <source>
        <dbReference type="ARBA" id="ARBA00004651"/>
    </source>
</evidence>
<sequence length="655" mass="69567">MTGRHGSRRIALVSGAGLLLGLVLAVVLVLRSGGGGYGALGYSDPGAVTKVCAYVLRFVVDVASAVAAGSLAYALFFTASEPNGRLSPDGWAATWVAGWAAWLWFGGIVLMMPFDMADAIGVPVSEVLGPVDFAGLFMALYEPRAWLASALVALVVAVGCRVALRWRAALGLAVLAVLGLLPPVVSGHASSGAAHDYAMNSMAFHVVVAGLWFGVLVALSLHLRRGTGQVEVAVASYQRFATGCWILIAASGIFVALLLTPPAALVTTGYGRLVLLKGVALVAVGALSVVARSRAVRDRPHRLVRLAATETAVFLVTFGVTMGMVQVSPPAVFGPELSPVEIAVGYSLPGAPNLLNLLTTWRLDLVLGLPALVAAAVYLLGARRLRWRGERWPPGRTTAWLTGCGLVFVATSSGVGAYAPAGFSEHVSSHMVLGMLAPLLLVLGGPLTLALRVLPAAATGRAPGPREWLVAVVDSGMVRALSHPAVAAGLFVASYYLLYFTGVFGWVIDEHWSRMALNVFVLAVGYQFYWIVVGIDPSPRRFPHLGRLGLVFAVMPFHAVFAVIVMTMRTVIAENYYRTLTLPWFSDLLADQRLAGIISLVAGELGLVVAQVVLLVQWYRYDRLVDFRGAPTGEEDEETMAYRAMLTKLRQSRSG</sequence>
<feature type="transmembrane region" description="Helical" evidence="6">
    <location>
        <begin position="431"/>
        <end position="451"/>
    </location>
</feature>
<reference evidence="9" key="1">
    <citation type="journal article" date="2019" name="Int. J. Syst. Evol. Microbiol.">
        <title>The Global Catalogue of Microorganisms (GCM) 10K type strain sequencing project: providing services to taxonomists for standard genome sequencing and annotation.</title>
        <authorList>
            <consortium name="The Broad Institute Genomics Platform"/>
            <consortium name="The Broad Institute Genome Sequencing Center for Infectious Disease"/>
            <person name="Wu L."/>
            <person name="Ma J."/>
        </authorList>
    </citation>
    <scope>NUCLEOTIDE SEQUENCE [LARGE SCALE GENOMIC DNA]</scope>
    <source>
        <strain evidence="9">JCM 17017</strain>
    </source>
</reference>
<feature type="transmembrane region" description="Helical" evidence="6">
    <location>
        <begin position="400"/>
        <end position="419"/>
    </location>
</feature>
<dbReference type="InterPro" id="IPR032694">
    <property type="entry name" value="CopC/D"/>
</dbReference>
<feature type="transmembrane region" description="Helical" evidence="6">
    <location>
        <begin position="91"/>
        <end position="114"/>
    </location>
</feature>
<keyword evidence="2" id="KW-1003">Cell membrane</keyword>
<evidence type="ECO:0000259" key="7">
    <source>
        <dbReference type="Pfam" id="PF05425"/>
    </source>
</evidence>
<feature type="transmembrane region" description="Helical" evidence="6">
    <location>
        <begin position="244"/>
        <end position="264"/>
    </location>
</feature>
<evidence type="ECO:0000256" key="4">
    <source>
        <dbReference type="ARBA" id="ARBA00022989"/>
    </source>
</evidence>
<feature type="transmembrane region" description="Helical" evidence="6">
    <location>
        <begin position="514"/>
        <end position="536"/>
    </location>
</feature>
<keyword evidence="3 6" id="KW-0812">Transmembrane</keyword>
<evidence type="ECO:0000313" key="9">
    <source>
        <dbReference type="Proteomes" id="UP001501624"/>
    </source>
</evidence>
<evidence type="ECO:0000256" key="2">
    <source>
        <dbReference type="ARBA" id="ARBA00022475"/>
    </source>
</evidence>
<dbReference type="EMBL" id="BAABCM010000026">
    <property type="protein sequence ID" value="GAA3856507.1"/>
    <property type="molecule type" value="Genomic_DNA"/>
</dbReference>
<evidence type="ECO:0000256" key="5">
    <source>
        <dbReference type="ARBA" id="ARBA00023136"/>
    </source>
</evidence>
<proteinExistence type="predicted"/>
<organism evidence="8 9">
    <name type="scientific">Amycolatopsis tucumanensis</name>
    <dbReference type="NCBI Taxonomy" id="401106"/>
    <lineage>
        <taxon>Bacteria</taxon>
        <taxon>Bacillati</taxon>
        <taxon>Actinomycetota</taxon>
        <taxon>Actinomycetes</taxon>
        <taxon>Pseudonocardiales</taxon>
        <taxon>Pseudonocardiaceae</taxon>
        <taxon>Amycolatopsis</taxon>
    </lineage>
</organism>
<dbReference type="InterPro" id="IPR008457">
    <property type="entry name" value="Cu-R_CopD_dom"/>
</dbReference>
<feature type="transmembrane region" description="Helical" evidence="6">
    <location>
        <begin position="548"/>
        <end position="572"/>
    </location>
</feature>
<feature type="domain" description="Copper resistance protein D" evidence="7">
    <location>
        <begin position="233"/>
        <end position="322"/>
    </location>
</feature>
<name>A0ABP7JVK0_9PSEU</name>
<dbReference type="PANTHER" id="PTHR34820">
    <property type="entry name" value="INNER MEMBRANE PROTEIN YEBZ"/>
    <property type="match status" value="1"/>
</dbReference>
<comment type="subcellular location">
    <subcellularLocation>
        <location evidence="1">Cell membrane</location>
        <topology evidence="1">Multi-pass membrane protein</topology>
    </subcellularLocation>
</comment>
<feature type="transmembrane region" description="Helical" evidence="6">
    <location>
        <begin position="592"/>
        <end position="616"/>
    </location>
</feature>
<dbReference type="PANTHER" id="PTHR34820:SF4">
    <property type="entry name" value="INNER MEMBRANE PROTEIN YEBZ"/>
    <property type="match status" value="1"/>
</dbReference>
<accession>A0ABP7JVK0</accession>
<feature type="transmembrane region" description="Helical" evidence="6">
    <location>
        <begin position="361"/>
        <end position="380"/>
    </location>
</feature>
<keyword evidence="5 6" id="KW-0472">Membrane</keyword>
<keyword evidence="9" id="KW-1185">Reference proteome</keyword>
<dbReference type="Pfam" id="PF09678">
    <property type="entry name" value="Caa3_CtaG"/>
    <property type="match status" value="1"/>
</dbReference>
<feature type="transmembrane region" description="Helical" evidence="6">
    <location>
        <begin position="145"/>
        <end position="164"/>
    </location>
</feature>
<evidence type="ECO:0000256" key="3">
    <source>
        <dbReference type="ARBA" id="ARBA00022692"/>
    </source>
</evidence>
<feature type="transmembrane region" description="Helical" evidence="6">
    <location>
        <begin position="171"/>
        <end position="190"/>
    </location>
</feature>
<dbReference type="Proteomes" id="UP001501624">
    <property type="component" value="Unassembled WGS sequence"/>
</dbReference>
<evidence type="ECO:0000313" key="8">
    <source>
        <dbReference type="EMBL" id="GAA3856507.1"/>
    </source>
</evidence>
<feature type="transmembrane region" description="Helical" evidence="6">
    <location>
        <begin position="54"/>
        <end position="79"/>
    </location>
</feature>
<keyword evidence="4 6" id="KW-1133">Transmembrane helix</keyword>
<feature type="transmembrane region" description="Helical" evidence="6">
    <location>
        <begin position="270"/>
        <end position="291"/>
    </location>
</feature>
<comment type="caution">
    <text evidence="8">The sequence shown here is derived from an EMBL/GenBank/DDBJ whole genome shotgun (WGS) entry which is preliminary data.</text>
</comment>
<protein>
    <submittedName>
        <fullName evidence="8">Cytochrome c oxidase assembly protein</fullName>
    </submittedName>
</protein>
<feature type="transmembrane region" description="Helical" evidence="6">
    <location>
        <begin position="12"/>
        <end position="34"/>
    </location>
</feature>
<feature type="transmembrane region" description="Helical" evidence="6">
    <location>
        <begin position="303"/>
        <end position="325"/>
    </location>
</feature>
<evidence type="ECO:0000256" key="6">
    <source>
        <dbReference type="SAM" id="Phobius"/>
    </source>
</evidence>
<gene>
    <name evidence="8" type="ORF">GCM10022380_87530</name>
</gene>
<dbReference type="Pfam" id="PF05425">
    <property type="entry name" value="CopD"/>
    <property type="match status" value="1"/>
</dbReference>
<feature type="transmembrane region" description="Helical" evidence="6">
    <location>
        <begin position="202"/>
        <end position="223"/>
    </location>
</feature>
<feature type="transmembrane region" description="Helical" evidence="6">
    <location>
        <begin position="485"/>
        <end position="508"/>
    </location>
</feature>